<proteinExistence type="predicted"/>
<evidence type="ECO:0000313" key="2">
    <source>
        <dbReference type="EnsemblMetazoa" id="XP_029343043.1"/>
    </source>
</evidence>
<name>A0A8R2NQD4_ACYPI</name>
<organism evidence="2 3">
    <name type="scientific">Acyrthosiphon pisum</name>
    <name type="common">Pea aphid</name>
    <dbReference type="NCBI Taxonomy" id="7029"/>
    <lineage>
        <taxon>Eukaryota</taxon>
        <taxon>Metazoa</taxon>
        <taxon>Ecdysozoa</taxon>
        <taxon>Arthropoda</taxon>
        <taxon>Hexapoda</taxon>
        <taxon>Insecta</taxon>
        <taxon>Pterygota</taxon>
        <taxon>Neoptera</taxon>
        <taxon>Paraneoptera</taxon>
        <taxon>Hemiptera</taxon>
        <taxon>Sternorrhyncha</taxon>
        <taxon>Aphidomorpha</taxon>
        <taxon>Aphidoidea</taxon>
        <taxon>Aphididae</taxon>
        <taxon>Macrosiphini</taxon>
        <taxon>Acyrthosiphon</taxon>
    </lineage>
</organism>
<dbReference type="RefSeq" id="XP_029343043.1">
    <property type="nucleotide sequence ID" value="XM_029487183.1"/>
</dbReference>
<evidence type="ECO:0000256" key="1">
    <source>
        <dbReference type="SAM" id="Coils"/>
    </source>
</evidence>
<keyword evidence="3" id="KW-1185">Reference proteome</keyword>
<dbReference type="OrthoDB" id="1938039at2759"/>
<dbReference type="KEGG" id="api:100159462"/>
<dbReference type="AlphaFoldDB" id="A0A8R2NQD4"/>
<reference evidence="2" key="2">
    <citation type="submission" date="2022-06" db="UniProtKB">
        <authorList>
            <consortium name="EnsemblMetazoa"/>
        </authorList>
    </citation>
    <scope>IDENTIFICATION</scope>
</reference>
<keyword evidence="1" id="KW-0175">Coiled coil</keyword>
<accession>A0A8R2NQD4</accession>
<protein>
    <submittedName>
        <fullName evidence="2">Uncharacterized protein</fullName>
    </submittedName>
</protein>
<dbReference type="EnsemblMetazoa" id="XM_029487183.1">
    <property type="protein sequence ID" value="XP_029343043.1"/>
    <property type="gene ID" value="LOC100159462"/>
</dbReference>
<evidence type="ECO:0000313" key="3">
    <source>
        <dbReference type="Proteomes" id="UP000007819"/>
    </source>
</evidence>
<sequence length="211" mass="24756">MQCKNNKEEKKILNCICEVNIDGKMALVSLYDDLPHFEYDLTIDNLKNSVTKLRSFVQELKQRIKKLENENTNFQTVNNVLSKNITSLYKTASIEIQRKDKIIDDLRKSQVVPSTSKMFSSTINFKIEKTEVNKSSDSKKNIEETENTIEKTEVLNPNNNDITTTIIIKPNIDIPKTIYHKRMCQKLAQQNDTIDFQKKDVRTDRKYKYRR</sequence>
<reference evidence="3" key="1">
    <citation type="submission" date="2010-06" db="EMBL/GenBank/DDBJ databases">
        <authorList>
            <person name="Jiang H."/>
            <person name="Abraham K."/>
            <person name="Ali S."/>
            <person name="Alsbrooks S.L."/>
            <person name="Anim B.N."/>
            <person name="Anosike U.S."/>
            <person name="Attaway T."/>
            <person name="Bandaranaike D.P."/>
            <person name="Battles P.K."/>
            <person name="Bell S.N."/>
            <person name="Bell A.V."/>
            <person name="Beltran B."/>
            <person name="Bickham C."/>
            <person name="Bustamante Y."/>
            <person name="Caleb T."/>
            <person name="Canada A."/>
            <person name="Cardenas V."/>
            <person name="Carter K."/>
            <person name="Chacko J."/>
            <person name="Chandrabose M.N."/>
            <person name="Chavez D."/>
            <person name="Chavez A."/>
            <person name="Chen L."/>
            <person name="Chu H.-S."/>
            <person name="Claassen K.J."/>
            <person name="Cockrell R."/>
            <person name="Collins M."/>
            <person name="Cooper J.A."/>
            <person name="Cree A."/>
            <person name="Curry S.M."/>
            <person name="Da Y."/>
            <person name="Dao M.D."/>
            <person name="Das B."/>
            <person name="Davila M.-L."/>
            <person name="Davy-Carroll L."/>
            <person name="Denson S."/>
            <person name="Dinh H."/>
            <person name="Ebong V.E."/>
            <person name="Edwards J.R."/>
            <person name="Egan A."/>
            <person name="El-Daye J."/>
            <person name="Escobedo L."/>
            <person name="Fernandez S."/>
            <person name="Fernando P.R."/>
            <person name="Flagg N."/>
            <person name="Forbes L.D."/>
            <person name="Fowler R.G."/>
            <person name="Fu Q."/>
            <person name="Gabisi R.A."/>
            <person name="Ganer J."/>
            <person name="Garbino Pronczuk A."/>
            <person name="Garcia R.M."/>
            <person name="Garner T."/>
            <person name="Garrett T.E."/>
            <person name="Gonzalez D.A."/>
            <person name="Hamid H."/>
            <person name="Hawkins E.S."/>
            <person name="Hirani K."/>
            <person name="Hogues M.E."/>
            <person name="Hollins B."/>
            <person name="Hsiao C.-H."/>
            <person name="Jabil R."/>
            <person name="James M.L."/>
            <person name="Jhangiani S.N."/>
            <person name="Johnson B."/>
            <person name="Johnson Q."/>
            <person name="Joshi V."/>
            <person name="Kalu J.B."/>
            <person name="Kam C."/>
            <person name="Kashfia A."/>
            <person name="Keebler J."/>
            <person name="Kisamo H."/>
            <person name="Kovar C.L."/>
            <person name="Lago L.A."/>
            <person name="Lai C.-Y."/>
            <person name="Laidlaw J."/>
            <person name="Lara F."/>
            <person name="Le T.-K."/>
            <person name="Lee S.L."/>
            <person name="Legall F.H."/>
            <person name="Lemon S.J."/>
            <person name="Lewis L.R."/>
            <person name="Li B."/>
            <person name="Liu Y."/>
            <person name="Liu Y.-S."/>
            <person name="Lopez J."/>
            <person name="Lozado R.J."/>
            <person name="Lu J."/>
            <person name="Madu R.C."/>
            <person name="Maheshwari M."/>
            <person name="Maheshwari R."/>
            <person name="Malloy K."/>
            <person name="Martinez E."/>
            <person name="Mathew T."/>
            <person name="Mercado I.C."/>
            <person name="Mercado C."/>
            <person name="Meyer B."/>
            <person name="Montgomery K."/>
            <person name="Morgan M.B."/>
            <person name="Munidasa M."/>
            <person name="Nazareth L.V."/>
            <person name="Nelson J."/>
            <person name="Ng B.M."/>
            <person name="Nguyen N.B."/>
            <person name="Nguyen P.Q."/>
            <person name="Nguyen T."/>
            <person name="Obregon M."/>
            <person name="Okwuonu G.O."/>
            <person name="Onwere C.G."/>
            <person name="Orozco G."/>
            <person name="Parra A."/>
            <person name="Patel S."/>
            <person name="Patil S."/>
            <person name="Perez A."/>
            <person name="Perez Y."/>
            <person name="Pham C."/>
            <person name="Primus E.L."/>
            <person name="Pu L.-L."/>
            <person name="Puazo M."/>
            <person name="Qin X."/>
            <person name="Quiroz J.B."/>
            <person name="Reese J."/>
            <person name="Richards S."/>
            <person name="Rives C.M."/>
            <person name="Robberts R."/>
            <person name="Ruiz S.J."/>
            <person name="Ruiz M.J."/>
            <person name="Santibanez J."/>
            <person name="Schneider B.W."/>
            <person name="Sisson I."/>
            <person name="Smith M."/>
            <person name="Sodergren E."/>
            <person name="Song X.-Z."/>
            <person name="Song B.B."/>
            <person name="Summersgill H."/>
            <person name="Thelus R."/>
            <person name="Thornton R.D."/>
            <person name="Trejos Z.Y."/>
            <person name="Usmani K."/>
            <person name="Vattathil S."/>
            <person name="Villasana D."/>
            <person name="Walker D.L."/>
            <person name="Wang S."/>
            <person name="Wang K."/>
            <person name="White C.S."/>
            <person name="Williams A.C."/>
            <person name="Williamson J."/>
            <person name="Wilson K."/>
            <person name="Woghiren I.O."/>
            <person name="Woodworth J.R."/>
            <person name="Worley K.C."/>
            <person name="Wright R.A."/>
            <person name="Wu W."/>
            <person name="Young L."/>
            <person name="Zhang L."/>
            <person name="Zhang J."/>
            <person name="Zhu Y."/>
            <person name="Muzny D.M."/>
            <person name="Weinstock G."/>
            <person name="Gibbs R.A."/>
        </authorList>
    </citation>
    <scope>NUCLEOTIDE SEQUENCE [LARGE SCALE GENOMIC DNA]</scope>
    <source>
        <strain evidence="3">LSR1</strain>
    </source>
</reference>
<dbReference type="GeneID" id="100159462"/>
<dbReference type="Proteomes" id="UP000007819">
    <property type="component" value="Chromosome A1"/>
</dbReference>
<feature type="coiled-coil region" evidence="1">
    <location>
        <begin position="43"/>
        <end position="84"/>
    </location>
</feature>